<reference evidence="1" key="2">
    <citation type="journal article" date="2015" name="Fish Shellfish Immunol.">
        <title>Early steps in the European eel (Anguilla anguilla)-Vibrio vulnificus interaction in the gills: Role of the RtxA13 toxin.</title>
        <authorList>
            <person name="Callol A."/>
            <person name="Pajuelo D."/>
            <person name="Ebbesson L."/>
            <person name="Teles M."/>
            <person name="MacKenzie S."/>
            <person name="Amaro C."/>
        </authorList>
    </citation>
    <scope>NUCLEOTIDE SEQUENCE</scope>
</reference>
<dbReference type="EMBL" id="GBXM01062166">
    <property type="protein sequence ID" value="JAH46411.1"/>
    <property type="molecule type" value="Transcribed_RNA"/>
</dbReference>
<evidence type="ECO:0000313" key="1">
    <source>
        <dbReference type="EMBL" id="JAH46411.1"/>
    </source>
</evidence>
<dbReference type="AlphaFoldDB" id="A0A0E9SYM4"/>
<name>A0A0E9SYM4_ANGAN</name>
<proteinExistence type="predicted"/>
<sequence length="35" mass="3834">MVGCISDAACSCKILIKKIYTYGLVELTVNAKKKQ</sequence>
<organism evidence="1">
    <name type="scientific">Anguilla anguilla</name>
    <name type="common">European freshwater eel</name>
    <name type="synonym">Muraena anguilla</name>
    <dbReference type="NCBI Taxonomy" id="7936"/>
    <lineage>
        <taxon>Eukaryota</taxon>
        <taxon>Metazoa</taxon>
        <taxon>Chordata</taxon>
        <taxon>Craniata</taxon>
        <taxon>Vertebrata</taxon>
        <taxon>Euteleostomi</taxon>
        <taxon>Actinopterygii</taxon>
        <taxon>Neopterygii</taxon>
        <taxon>Teleostei</taxon>
        <taxon>Anguilliformes</taxon>
        <taxon>Anguillidae</taxon>
        <taxon>Anguilla</taxon>
    </lineage>
</organism>
<accession>A0A0E9SYM4</accession>
<reference evidence="1" key="1">
    <citation type="submission" date="2014-11" db="EMBL/GenBank/DDBJ databases">
        <authorList>
            <person name="Amaro Gonzalez C."/>
        </authorList>
    </citation>
    <scope>NUCLEOTIDE SEQUENCE</scope>
</reference>
<protein>
    <submittedName>
        <fullName evidence="1">Uncharacterized protein</fullName>
    </submittedName>
</protein>